<proteinExistence type="predicted"/>
<dbReference type="InterPro" id="IPR038117">
    <property type="entry name" value="BofC_C_sf"/>
</dbReference>
<feature type="transmembrane region" description="Helical" evidence="1">
    <location>
        <begin position="7"/>
        <end position="25"/>
    </location>
</feature>
<accession>A0A939BP45</accession>
<keyword evidence="4" id="KW-1185">Reference proteome</keyword>
<protein>
    <recommendedName>
        <fullName evidence="2">Bypass of forespore C C-terminal domain-containing protein</fullName>
    </recommendedName>
</protein>
<name>A0A939BP45_9FIRM</name>
<dbReference type="RefSeq" id="WP_204701012.1">
    <property type="nucleotide sequence ID" value="NZ_JAFBDQ010000004.1"/>
</dbReference>
<evidence type="ECO:0000313" key="4">
    <source>
        <dbReference type="Proteomes" id="UP000774000"/>
    </source>
</evidence>
<dbReference type="EMBL" id="JAFBDQ010000004">
    <property type="protein sequence ID" value="MBM7556268.1"/>
    <property type="molecule type" value="Genomic_DNA"/>
</dbReference>
<keyword evidence="1" id="KW-0472">Membrane</keyword>
<gene>
    <name evidence="3" type="ORF">JOC47_001104</name>
</gene>
<evidence type="ECO:0000313" key="3">
    <source>
        <dbReference type="EMBL" id="MBM7556268.1"/>
    </source>
</evidence>
<reference evidence="3" key="1">
    <citation type="submission" date="2021-01" db="EMBL/GenBank/DDBJ databases">
        <title>Genomic Encyclopedia of Type Strains, Phase IV (KMG-IV): sequencing the most valuable type-strain genomes for metagenomic binning, comparative biology and taxonomic classification.</title>
        <authorList>
            <person name="Goeker M."/>
        </authorList>
    </citation>
    <scope>NUCLEOTIDE SEQUENCE</scope>
    <source>
        <strain evidence="3">DSM 23230</strain>
    </source>
</reference>
<dbReference type="Proteomes" id="UP000774000">
    <property type="component" value="Unassembled WGS sequence"/>
</dbReference>
<dbReference type="InterPro" id="IPR015050">
    <property type="entry name" value="BofC_C"/>
</dbReference>
<organism evidence="3 4">
    <name type="scientific">Halanaerobacter jeridensis</name>
    <dbReference type="NCBI Taxonomy" id="706427"/>
    <lineage>
        <taxon>Bacteria</taxon>
        <taxon>Bacillati</taxon>
        <taxon>Bacillota</taxon>
        <taxon>Clostridia</taxon>
        <taxon>Halanaerobiales</taxon>
        <taxon>Halobacteroidaceae</taxon>
        <taxon>Halanaerobacter</taxon>
    </lineage>
</organism>
<dbReference type="AlphaFoldDB" id="A0A939BP45"/>
<feature type="domain" description="Bypass of forespore C C-terminal" evidence="2">
    <location>
        <begin position="122"/>
        <end position="184"/>
    </location>
</feature>
<dbReference type="Pfam" id="PF08955">
    <property type="entry name" value="BofC_C"/>
    <property type="match status" value="1"/>
</dbReference>
<keyword evidence="1" id="KW-0812">Transmembrane</keyword>
<evidence type="ECO:0000256" key="1">
    <source>
        <dbReference type="SAM" id="Phobius"/>
    </source>
</evidence>
<keyword evidence="1" id="KW-1133">Transmembrane helix</keyword>
<sequence length="188" mass="21641">MKLKQSIILGILLIIVVAIISYQILDSPVQNEEQEDLDSKLKNELNQNSYLSDLIIEESNKLKEQESSFNFMKKPLLNFANIEKEQKFKLNYPHLELKFKTKEKLAQPDNSGFKTIDFNTGDMFLGIKDGYVALYRGDVLGEQELLKKTDILLKDLVQEDIKRLQTGIEIENRKELLSIIEGFSSAKN</sequence>
<dbReference type="Gene3D" id="3.30.70.1740">
    <property type="entry name" value="Bypass-of-forespore C, C-terminal domain"/>
    <property type="match status" value="1"/>
</dbReference>
<evidence type="ECO:0000259" key="2">
    <source>
        <dbReference type="Pfam" id="PF08955"/>
    </source>
</evidence>
<comment type="caution">
    <text evidence="3">The sequence shown here is derived from an EMBL/GenBank/DDBJ whole genome shotgun (WGS) entry which is preliminary data.</text>
</comment>